<dbReference type="OrthoDB" id="10258877at2759"/>
<evidence type="ECO:0000256" key="1">
    <source>
        <dbReference type="ARBA" id="ARBA00005913"/>
    </source>
</evidence>
<keyword evidence="4" id="KW-1185">Reference proteome</keyword>
<dbReference type="PANTHER" id="PTHR13511:SF0">
    <property type="entry name" value="KXDL MOTIF-CONTAINING PROTEIN 1"/>
    <property type="match status" value="1"/>
</dbReference>
<evidence type="ECO:0000256" key="2">
    <source>
        <dbReference type="SAM" id="MobiDB-lite"/>
    </source>
</evidence>
<evidence type="ECO:0000313" key="4">
    <source>
        <dbReference type="Proteomes" id="UP001152795"/>
    </source>
</evidence>
<name>A0A6S7G8M0_PARCT</name>
<feature type="region of interest" description="Disordered" evidence="2">
    <location>
        <begin position="145"/>
        <end position="188"/>
    </location>
</feature>
<dbReference type="EMBL" id="CACRXK020000783">
    <property type="protein sequence ID" value="CAB3984776.1"/>
    <property type="molecule type" value="Genomic_DNA"/>
</dbReference>
<evidence type="ECO:0000313" key="3">
    <source>
        <dbReference type="EMBL" id="CAB3984776.1"/>
    </source>
</evidence>
<reference evidence="3" key="1">
    <citation type="submission" date="2020-04" db="EMBL/GenBank/DDBJ databases">
        <authorList>
            <person name="Alioto T."/>
            <person name="Alioto T."/>
            <person name="Gomez Garrido J."/>
        </authorList>
    </citation>
    <scope>NUCLEOTIDE SEQUENCE</scope>
    <source>
        <strain evidence="3">A484AB</strain>
    </source>
</reference>
<comment type="caution">
    <text evidence="3">The sequence shown here is derived from an EMBL/GenBank/DDBJ whole genome shotgun (WGS) entry which is preliminary data.</text>
</comment>
<feature type="region of interest" description="Disordered" evidence="2">
    <location>
        <begin position="330"/>
        <end position="354"/>
    </location>
</feature>
<sequence>MSTKTKDNRDSPKSSSTAKSRGKDALESGLNLTRSSPQGFELGLAMAESIRNEDMQRIMSIQNKSLKNFARTNELLGKFNDFSSSKYDVLQHMFLQHTRLLADLKKDLTNAFLRIRRLKVKLQKQYPEAFEATFNLRQNLEDRLEQEEASEPTYVNNAKDRSINKKGKKKSKNENVEADQGTIEINDDLSAENGIESLGIENENSGLLNEAGKENDDLNSEIKHDKINTMDKTESCGLDKTEFSENCVVNDEGTNKESERMANDGISCGNSDCFETDVIETENTQEDDSVHLEVKSIENVQEGNGYIDHDNDEVAEGIKVETEGIKDCPAIESSTEIQTTADDKCCDETNGEGD</sequence>
<feature type="region of interest" description="Disordered" evidence="2">
    <location>
        <begin position="1"/>
        <end position="34"/>
    </location>
</feature>
<dbReference type="InterPro" id="IPR039843">
    <property type="entry name" value="KXD1-like"/>
</dbReference>
<proteinExistence type="inferred from homology"/>
<accession>A0A6S7G8M0</accession>
<dbReference type="GO" id="GO:0032418">
    <property type="term" value="P:lysosome localization"/>
    <property type="evidence" value="ECO:0007669"/>
    <property type="project" value="TreeGrafter"/>
</dbReference>
<dbReference type="Proteomes" id="UP001152795">
    <property type="component" value="Unassembled WGS sequence"/>
</dbReference>
<protein>
    <submittedName>
        <fullName evidence="3">Uncharacterized protein</fullName>
    </submittedName>
</protein>
<dbReference type="Pfam" id="PF10241">
    <property type="entry name" value="KxDL"/>
    <property type="match status" value="1"/>
</dbReference>
<dbReference type="GO" id="GO:0099078">
    <property type="term" value="C:BORC complex"/>
    <property type="evidence" value="ECO:0007669"/>
    <property type="project" value="TreeGrafter"/>
</dbReference>
<comment type="similarity">
    <text evidence="1">Belongs to the KXD1 family.</text>
</comment>
<organism evidence="3 4">
    <name type="scientific">Paramuricea clavata</name>
    <name type="common">Red gorgonian</name>
    <name type="synonym">Violescent sea-whip</name>
    <dbReference type="NCBI Taxonomy" id="317549"/>
    <lineage>
        <taxon>Eukaryota</taxon>
        <taxon>Metazoa</taxon>
        <taxon>Cnidaria</taxon>
        <taxon>Anthozoa</taxon>
        <taxon>Octocorallia</taxon>
        <taxon>Malacalcyonacea</taxon>
        <taxon>Plexauridae</taxon>
        <taxon>Paramuricea</taxon>
    </lineage>
</organism>
<dbReference type="PANTHER" id="PTHR13511">
    <property type="entry name" value="KXDL MOTIF-CONTAINING PROTEIN 1"/>
    <property type="match status" value="1"/>
</dbReference>
<gene>
    <name evidence="3" type="ORF">PACLA_8A031138</name>
</gene>
<dbReference type="InterPro" id="IPR019371">
    <property type="entry name" value="KxDL_dom"/>
</dbReference>
<dbReference type="AlphaFoldDB" id="A0A6S7G8M0"/>
<feature type="compositionally biased region" description="Basic and acidic residues" evidence="2">
    <location>
        <begin position="1"/>
        <end position="12"/>
    </location>
</feature>